<dbReference type="CDD" id="cd14789">
    <property type="entry name" value="Tiki"/>
    <property type="match status" value="1"/>
</dbReference>
<dbReference type="GO" id="GO:0016787">
    <property type="term" value="F:hydrolase activity"/>
    <property type="evidence" value="ECO:0007669"/>
    <property type="project" value="UniProtKB-KW"/>
</dbReference>
<dbReference type="Proteomes" id="UP001595384">
    <property type="component" value="Unassembled WGS sequence"/>
</dbReference>
<proteinExistence type="predicted"/>
<keyword evidence="3" id="KW-1185">Reference proteome</keyword>
<dbReference type="EMBL" id="JBHRSE010000003">
    <property type="protein sequence ID" value="MFC3022388.1"/>
    <property type="molecule type" value="Genomic_DNA"/>
</dbReference>
<name>A0ABV7C6F6_9VIBR</name>
<protein>
    <submittedName>
        <fullName evidence="2">TraB/GumN family protein</fullName>
        <ecNumber evidence="2">3.4.-.-</ecNumber>
    </submittedName>
</protein>
<accession>A0ABV7C6F6</accession>
<keyword evidence="1" id="KW-0732">Signal</keyword>
<dbReference type="Pfam" id="PF01963">
    <property type="entry name" value="TraB_PrgY_gumN"/>
    <property type="match status" value="1"/>
</dbReference>
<dbReference type="RefSeq" id="WP_123015550.1">
    <property type="nucleotide sequence ID" value="NZ_AP024911.1"/>
</dbReference>
<gene>
    <name evidence="2" type="ORF">ACFODT_00780</name>
</gene>
<evidence type="ECO:0000313" key="2">
    <source>
        <dbReference type="EMBL" id="MFC3022388.1"/>
    </source>
</evidence>
<dbReference type="PANTHER" id="PTHR40590:SF1">
    <property type="entry name" value="CYTOPLASMIC PROTEIN"/>
    <property type="match status" value="1"/>
</dbReference>
<dbReference type="PANTHER" id="PTHR40590">
    <property type="entry name" value="CYTOPLASMIC PROTEIN-RELATED"/>
    <property type="match status" value="1"/>
</dbReference>
<sequence>MRLTFPIGLVASILTAFSFTSKAEPLYWHLTKGERNIYVIGSVHVGTQSMYPLPHAITQALEHSDGLIVETDIRQTKGIHYPKQNVKTEEVLDSQQLKTLNKVTEQLGVNNQQYRNMSPWAAALSIQQLTMQQLGYDATQGVDSYLLSQATQQHIPVLGLESLQSQINLLTQQADQGKALLLSAITDWKKNRRVMQCLIKSWTSGDEKHLWTFAQSDPLSKSMQTELVEKRNAAWVKTLSTDDFYPKPQGTYVMVVGVLHLIGPNNVLNQLESRGFHVERLNKTTRVGCQF</sequence>
<comment type="caution">
    <text evidence="2">The sequence shown here is derived from an EMBL/GenBank/DDBJ whole genome shotgun (WGS) entry which is preliminary data.</text>
</comment>
<keyword evidence="2" id="KW-0378">Hydrolase</keyword>
<reference evidence="3" key="1">
    <citation type="journal article" date="2019" name="Int. J. Syst. Evol. Microbiol.">
        <title>The Global Catalogue of Microorganisms (GCM) 10K type strain sequencing project: providing services to taxonomists for standard genome sequencing and annotation.</title>
        <authorList>
            <consortium name="The Broad Institute Genomics Platform"/>
            <consortium name="The Broad Institute Genome Sequencing Center for Infectious Disease"/>
            <person name="Wu L."/>
            <person name="Ma J."/>
        </authorList>
    </citation>
    <scope>NUCLEOTIDE SEQUENCE [LARGE SCALE GENOMIC DNA]</scope>
    <source>
        <strain evidence="3">KCTC 62784</strain>
    </source>
</reference>
<evidence type="ECO:0000256" key="1">
    <source>
        <dbReference type="SAM" id="SignalP"/>
    </source>
</evidence>
<dbReference type="InterPro" id="IPR002816">
    <property type="entry name" value="TraB/PrgY/GumN_fam"/>
</dbReference>
<dbReference type="InterPro" id="IPR047111">
    <property type="entry name" value="YbaP-like"/>
</dbReference>
<feature type="chain" id="PRO_5045376642" evidence="1">
    <location>
        <begin position="24"/>
        <end position="291"/>
    </location>
</feature>
<feature type="signal peptide" evidence="1">
    <location>
        <begin position="1"/>
        <end position="23"/>
    </location>
</feature>
<dbReference type="EC" id="3.4.-.-" evidence="2"/>
<evidence type="ECO:0000313" key="3">
    <source>
        <dbReference type="Proteomes" id="UP001595384"/>
    </source>
</evidence>
<organism evidence="2 3">
    <name type="scientific">Vibrio zhugei</name>
    <dbReference type="NCBI Taxonomy" id="2479546"/>
    <lineage>
        <taxon>Bacteria</taxon>
        <taxon>Pseudomonadati</taxon>
        <taxon>Pseudomonadota</taxon>
        <taxon>Gammaproteobacteria</taxon>
        <taxon>Vibrionales</taxon>
        <taxon>Vibrionaceae</taxon>
        <taxon>Vibrio</taxon>
    </lineage>
</organism>